<proteinExistence type="predicted"/>
<reference evidence="3 4" key="1">
    <citation type="submission" date="2009-09" db="EMBL/GenBank/DDBJ databases">
        <authorList>
            <person name="Weinstock G."/>
            <person name="Sodergren E."/>
            <person name="Clifton S."/>
            <person name="Fulton L."/>
            <person name="Fulton B."/>
            <person name="Courtney L."/>
            <person name="Fronick C."/>
            <person name="Harrison M."/>
            <person name="Strong C."/>
            <person name="Farmer C."/>
            <person name="Delahaunty K."/>
            <person name="Markovic C."/>
            <person name="Hall O."/>
            <person name="Minx P."/>
            <person name="Tomlinson C."/>
            <person name="Mitreva M."/>
            <person name="Nelson J."/>
            <person name="Hou S."/>
            <person name="Wollam A."/>
            <person name="Pepin K.H."/>
            <person name="Johnson M."/>
            <person name="Bhonagiri V."/>
            <person name="Nash W.E."/>
            <person name="Warren W."/>
            <person name="Chinwalla A."/>
            <person name="Mardis E.R."/>
            <person name="Wilson R.K."/>
        </authorList>
    </citation>
    <scope>NUCLEOTIDE SEQUENCE [LARGE SCALE GENOMIC DNA]</scope>
    <source>
        <strain evidence="4">ATCC 35185 / DSM 20758 / VPI D19B-28</strain>
    </source>
</reference>
<feature type="domain" description="HTH cro/C1-type" evidence="2">
    <location>
        <begin position="1"/>
        <end position="46"/>
    </location>
</feature>
<sequence length="56" mass="6310">MTQYQIADAVGVSRAYYADVERGRYTPSLKLLLRLSVLLNIDLNFLKQNDGNTSTC</sequence>
<dbReference type="Proteomes" id="UP000003505">
    <property type="component" value="Unassembled WGS sequence"/>
</dbReference>
<dbReference type="PROSITE" id="PS50943">
    <property type="entry name" value="HTH_CROC1"/>
    <property type="match status" value="1"/>
</dbReference>
<dbReference type="SMART" id="SM00530">
    <property type="entry name" value="HTH_XRE"/>
    <property type="match status" value="1"/>
</dbReference>
<dbReference type="CDD" id="cd00093">
    <property type="entry name" value="HTH_XRE"/>
    <property type="match status" value="1"/>
</dbReference>
<dbReference type="InterPro" id="IPR010982">
    <property type="entry name" value="Lambda_DNA-bd_dom_sf"/>
</dbReference>
<evidence type="ECO:0000259" key="2">
    <source>
        <dbReference type="PROSITE" id="PS50943"/>
    </source>
</evidence>
<dbReference type="PANTHER" id="PTHR46558:SF4">
    <property type="entry name" value="DNA-BIDING PHAGE PROTEIN"/>
    <property type="match status" value="1"/>
</dbReference>
<dbReference type="Pfam" id="PF01381">
    <property type="entry name" value="HTH_3"/>
    <property type="match status" value="1"/>
</dbReference>
<comment type="caution">
    <text evidence="3">The sequence shown here is derived from an EMBL/GenBank/DDBJ whole genome shotgun (WGS) entry which is preliminary data.</text>
</comment>
<keyword evidence="1 3" id="KW-0238">DNA-binding</keyword>
<evidence type="ECO:0000313" key="3">
    <source>
        <dbReference type="EMBL" id="EEX77584.1"/>
    </source>
</evidence>
<dbReference type="EMBL" id="ACKP02000015">
    <property type="protein sequence ID" value="EEX77584.1"/>
    <property type="molecule type" value="Genomic_DNA"/>
</dbReference>
<organism evidence="3 4">
    <name type="scientific">Selenomonas sputigena (strain ATCC 35185 / DSM 20758 / CCUG 44933 / VPI D19B-28)</name>
    <dbReference type="NCBI Taxonomy" id="546271"/>
    <lineage>
        <taxon>Bacteria</taxon>
        <taxon>Bacillati</taxon>
        <taxon>Bacillota</taxon>
        <taxon>Negativicutes</taxon>
        <taxon>Selenomonadales</taxon>
        <taxon>Selenomonadaceae</taxon>
        <taxon>Selenomonas</taxon>
    </lineage>
</organism>
<dbReference type="SUPFAM" id="SSF47413">
    <property type="entry name" value="lambda repressor-like DNA-binding domains"/>
    <property type="match status" value="1"/>
</dbReference>
<evidence type="ECO:0000313" key="4">
    <source>
        <dbReference type="Proteomes" id="UP000003505"/>
    </source>
</evidence>
<protein>
    <submittedName>
        <fullName evidence="3">DNA-binding helix-turn-helix protein</fullName>
    </submittedName>
</protein>
<dbReference type="InterPro" id="IPR001387">
    <property type="entry name" value="Cro/C1-type_HTH"/>
</dbReference>
<accession>C9LU53</accession>
<evidence type="ECO:0000256" key="1">
    <source>
        <dbReference type="ARBA" id="ARBA00023125"/>
    </source>
</evidence>
<dbReference type="PANTHER" id="PTHR46558">
    <property type="entry name" value="TRACRIPTIONAL REGULATORY PROTEIN-RELATED-RELATED"/>
    <property type="match status" value="1"/>
</dbReference>
<dbReference type="AlphaFoldDB" id="C9LU53"/>
<dbReference type="GO" id="GO:0003677">
    <property type="term" value="F:DNA binding"/>
    <property type="evidence" value="ECO:0007669"/>
    <property type="project" value="UniProtKB-KW"/>
</dbReference>
<name>C9LU53_SELS3</name>
<dbReference type="Gene3D" id="1.10.260.40">
    <property type="entry name" value="lambda repressor-like DNA-binding domains"/>
    <property type="match status" value="1"/>
</dbReference>
<gene>
    <name evidence="3" type="ORF">SELSPUOL_00860</name>
</gene>